<evidence type="ECO:0000313" key="2">
    <source>
        <dbReference type="Proteomes" id="UP000789901"/>
    </source>
</evidence>
<reference evidence="1 2" key="1">
    <citation type="submission" date="2021-06" db="EMBL/GenBank/DDBJ databases">
        <authorList>
            <person name="Kallberg Y."/>
            <person name="Tangrot J."/>
            <person name="Rosling A."/>
        </authorList>
    </citation>
    <scope>NUCLEOTIDE SEQUENCE [LARGE SCALE GENOMIC DNA]</scope>
    <source>
        <strain evidence="1 2">120-4 pot B 10/14</strain>
    </source>
</reference>
<evidence type="ECO:0000313" key="1">
    <source>
        <dbReference type="EMBL" id="CAG8465705.1"/>
    </source>
</evidence>
<dbReference type="EMBL" id="CAJVQB010000089">
    <property type="protein sequence ID" value="CAG8465705.1"/>
    <property type="molecule type" value="Genomic_DNA"/>
</dbReference>
<comment type="caution">
    <text evidence="1">The sequence shown here is derived from an EMBL/GenBank/DDBJ whole genome shotgun (WGS) entry which is preliminary data.</text>
</comment>
<accession>A0ABM8VWR3</accession>
<gene>
    <name evidence="1" type="ORF">GMARGA_LOCUS528</name>
</gene>
<protein>
    <submittedName>
        <fullName evidence="1">22863_t:CDS:1</fullName>
    </submittedName>
</protein>
<keyword evidence="2" id="KW-1185">Reference proteome</keyword>
<dbReference type="Proteomes" id="UP000789901">
    <property type="component" value="Unassembled WGS sequence"/>
</dbReference>
<dbReference type="InterPro" id="IPR010982">
    <property type="entry name" value="Lambda_DNA-bd_dom_sf"/>
</dbReference>
<sequence>MPKQNKLPPVHPGEILRTELLVPLNISPIELAQAIQSYDEKVLANKLEALKKQIKPYKKHEQNRAKEV</sequence>
<organism evidence="1 2">
    <name type="scientific">Gigaspora margarita</name>
    <dbReference type="NCBI Taxonomy" id="4874"/>
    <lineage>
        <taxon>Eukaryota</taxon>
        <taxon>Fungi</taxon>
        <taxon>Fungi incertae sedis</taxon>
        <taxon>Mucoromycota</taxon>
        <taxon>Glomeromycotina</taxon>
        <taxon>Glomeromycetes</taxon>
        <taxon>Diversisporales</taxon>
        <taxon>Gigasporaceae</taxon>
        <taxon>Gigaspora</taxon>
    </lineage>
</organism>
<name>A0ABM8VWR3_GIGMA</name>
<dbReference type="Gene3D" id="1.10.260.40">
    <property type="entry name" value="lambda repressor-like DNA-binding domains"/>
    <property type="match status" value="1"/>
</dbReference>
<proteinExistence type="predicted"/>